<feature type="domain" description="Apea-like HEPN" evidence="1">
    <location>
        <begin position="324"/>
        <end position="456"/>
    </location>
</feature>
<dbReference type="RefSeq" id="WP_345610450.1">
    <property type="nucleotide sequence ID" value="NZ_BAABJO010000032.1"/>
</dbReference>
<evidence type="ECO:0000259" key="2">
    <source>
        <dbReference type="Pfam" id="PF18862"/>
    </source>
</evidence>
<evidence type="ECO:0000313" key="4">
    <source>
        <dbReference type="Proteomes" id="UP001500804"/>
    </source>
</evidence>
<dbReference type="Pfam" id="PF18862">
    <property type="entry name" value="ApeA_NTD1"/>
    <property type="match status" value="1"/>
</dbReference>
<name>A0ABP9NWF5_9PSEU</name>
<dbReference type="Pfam" id="PF18739">
    <property type="entry name" value="HEPN_Apea"/>
    <property type="match status" value="1"/>
</dbReference>
<dbReference type="Proteomes" id="UP001500804">
    <property type="component" value="Unassembled WGS sequence"/>
</dbReference>
<evidence type="ECO:0000313" key="3">
    <source>
        <dbReference type="EMBL" id="GAA5135552.1"/>
    </source>
</evidence>
<organism evidence="3 4">
    <name type="scientific">Pseudonocardia adelaidensis</name>
    <dbReference type="NCBI Taxonomy" id="648754"/>
    <lineage>
        <taxon>Bacteria</taxon>
        <taxon>Bacillati</taxon>
        <taxon>Actinomycetota</taxon>
        <taxon>Actinomycetes</taxon>
        <taxon>Pseudonocardiales</taxon>
        <taxon>Pseudonocardiaceae</taxon>
        <taxon>Pseudonocardia</taxon>
    </lineage>
</organism>
<accession>A0ABP9NWF5</accession>
<protein>
    <recommendedName>
        <fullName evidence="5">ApeA N-terminal domain-containing protein</fullName>
    </recommendedName>
</protein>
<dbReference type="EMBL" id="BAABJO010000032">
    <property type="protein sequence ID" value="GAA5135552.1"/>
    <property type="molecule type" value="Genomic_DNA"/>
</dbReference>
<proteinExistence type="predicted"/>
<dbReference type="InterPro" id="IPR041229">
    <property type="entry name" value="HEPN_Apea"/>
</dbReference>
<keyword evidence="4" id="KW-1185">Reference proteome</keyword>
<comment type="caution">
    <text evidence="3">The sequence shown here is derived from an EMBL/GenBank/DDBJ whole genome shotgun (WGS) entry which is preliminary data.</text>
</comment>
<evidence type="ECO:0000259" key="1">
    <source>
        <dbReference type="Pfam" id="PF18739"/>
    </source>
</evidence>
<reference evidence="4" key="1">
    <citation type="journal article" date="2019" name="Int. J. Syst. Evol. Microbiol.">
        <title>The Global Catalogue of Microorganisms (GCM) 10K type strain sequencing project: providing services to taxonomists for standard genome sequencing and annotation.</title>
        <authorList>
            <consortium name="The Broad Institute Genomics Platform"/>
            <consortium name="The Broad Institute Genome Sequencing Center for Infectious Disease"/>
            <person name="Wu L."/>
            <person name="Ma J."/>
        </authorList>
    </citation>
    <scope>NUCLEOTIDE SEQUENCE [LARGE SCALE GENOMIC DNA]</scope>
    <source>
        <strain evidence="4">JCM 18302</strain>
    </source>
</reference>
<sequence>MRDRTLEGHWWLPGREDHKIAGILTYDGSEPSLRLLGAIRESDEQAPGGLSMEPAADVPLIRGACDGKAVTLLDCHERRFRTGLGGIDSWRQTLRARLMLVGVWLEEPEEQFFDRIVIGIDHLLPWSKESGLDRGFEQVDGRASSVTASWKQVESLTTHVEGASIQLRLSGSTGEDARAGRTVESITERAHLVVTVPGSRGAQDLITKWTKPFQDLLTLAMDTPCGLHDISLIRTKPAQPTPPDTDTTPAHPLVVEAYLAPLYRAQPDDKAVASHRALFTLKDLAFADLLPRWFKVMDRLGPVIGMLLGQRYMGKSFVENRLITAVAAAEGLHRRLLPESRYVSRAEFETMRTALIAAISPEHEEWLTSRLWNEPSLKQRLMQLVDRLGTEVVEPFMPRSNRWARAATDARNVLVHRFDVDEPEEPLTGPAMYALAELTAAVITLILLKEIGLDTSQLTRLTRQHHSFRWLREKAPEHLPKVLAR</sequence>
<dbReference type="InterPro" id="IPR041223">
    <property type="entry name" value="ApeA_NTD"/>
</dbReference>
<gene>
    <name evidence="3" type="ORF">GCM10023320_65250</name>
</gene>
<evidence type="ECO:0008006" key="5">
    <source>
        <dbReference type="Google" id="ProtNLM"/>
    </source>
</evidence>
<feature type="domain" description="ApeA N-terminal" evidence="2">
    <location>
        <begin position="7"/>
        <end position="293"/>
    </location>
</feature>